<comment type="caution">
    <text evidence="2">Lacks conserved residue(s) required for the propagation of feature annotation.</text>
</comment>
<feature type="signal peptide" evidence="4">
    <location>
        <begin position="1"/>
        <end position="18"/>
    </location>
</feature>
<organism evidence="5 6">
    <name type="scientific">Homarus americanus</name>
    <name type="common">American lobster</name>
    <dbReference type="NCBI Taxonomy" id="6706"/>
    <lineage>
        <taxon>Eukaryota</taxon>
        <taxon>Metazoa</taxon>
        <taxon>Ecdysozoa</taxon>
        <taxon>Arthropoda</taxon>
        <taxon>Crustacea</taxon>
        <taxon>Multicrustacea</taxon>
        <taxon>Malacostraca</taxon>
        <taxon>Eumalacostraca</taxon>
        <taxon>Eucarida</taxon>
        <taxon>Decapoda</taxon>
        <taxon>Pleocyemata</taxon>
        <taxon>Astacidea</taxon>
        <taxon>Nephropoidea</taxon>
        <taxon>Nephropidae</taxon>
        <taxon>Homarus</taxon>
    </lineage>
</organism>
<dbReference type="EMBL" id="JAHLQT010038275">
    <property type="protein sequence ID" value="KAG7156961.1"/>
    <property type="molecule type" value="Genomic_DNA"/>
</dbReference>
<dbReference type="PRINTS" id="PR00261">
    <property type="entry name" value="LDLRECEPTOR"/>
</dbReference>
<feature type="disulfide bond" evidence="2">
    <location>
        <begin position="293"/>
        <end position="311"/>
    </location>
</feature>
<evidence type="ECO:0000256" key="4">
    <source>
        <dbReference type="SAM" id="SignalP"/>
    </source>
</evidence>
<name>A0A8J5JGW9_HOMAM</name>
<evidence type="ECO:0000256" key="3">
    <source>
        <dbReference type="SAM" id="MobiDB-lite"/>
    </source>
</evidence>
<dbReference type="GO" id="GO:0043235">
    <property type="term" value="C:receptor complex"/>
    <property type="evidence" value="ECO:0007669"/>
    <property type="project" value="TreeGrafter"/>
</dbReference>
<sequence>MCCTVFLFMLLLFQNDEDLIFDDEGVVRARREVEVAPVAEPLQDSSNIHSHSGRQRRQLFSNPFGSTSDDEDDEGSAIEGSGMEPRVYRVMFTLEKRWTQAYRNREGPAYRNTKAQISSAFTELLQDVQGNPNLQVVAMTKSPSSEIRLTVDITYDWEPERSNEIKMKIENALRSGFVGSHRVRKQRFSIDEHKALPVPRPRCGPGQHQCLSGRCVARCDGKNECLDASDEKGCPPKHPAEGCRGDDSFLCNDDVTIICEVQRCDGSVDCPDGDDEEGCDPAEGCRGDDSFVCVEGTIICEVQRCDGSEDCPEGDDEEGC</sequence>
<dbReference type="GO" id="GO:0005886">
    <property type="term" value="C:plasma membrane"/>
    <property type="evidence" value="ECO:0007669"/>
    <property type="project" value="TreeGrafter"/>
</dbReference>
<evidence type="ECO:0000313" key="6">
    <source>
        <dbReference type="Proteomes" id="UP000747542"/>
    </source>
</evidence>
<dbReference type="InterPro" id="IPR051221">
    <property type="entry name" value="LDLR-related"/>
</dbReference>
<evidence type="ECO:0000313" key="5">
    <source>
        <dbReference type="EMBL" id="KAG7156961.1"/>
    </source>
</evidence>
<dbReference type="CDD" id="cd00112">
    <property type="entry name" value="LDLa"/>
    <property type="match status" value="3"/>
</dbReference>
<keyword evidence="1 2" id="KW-1015">Disulfide bond</keyword>
<evidence type="ECO:0000256" key="2">
    <source>
        <dbReference type="PROSITE-ProRule" id="PRU00124"/>
    </source>
</evidence>
<feature type="disulfide bond" evidence="2">
    <location>
        <begin position="264"/>
        <end position="279"/>
    </location>
</feature>
<keyword evidence="4" id="KW-0732">Signal</keyword>
<reference evidence="5" key="1">
    <citation type="journal article" date="2021" name="Sci. Adv.">
        <title>The American lobster genome reveals insights on longevity, neural, and immune adaptations.</title>
        <authorList>
            <person name="Polinski J.M."/>
            <person name="Zimin A.V."/>
            <person name="Clark K.F."/>
            <person name="Kohn A.B."/>
            <person name="Sadowski N."/>
            <person name="Timp W."/>
            <person name="Ptitsyn A."/>
            <person name="Khanna P."/>
            <person name="Romanova D.Y."/>
            <person name="Williams P."/>
            <person name="Greenwood S.J."/>
            <person name="Moroz L.L."/>
            <person name="Walt D.R."/>
            <person name="Bodnar A.G."/>
        </authorList>
    </citation>
    <scope>NUCLEOTIDE SEQUENCE</scope>
    <source>
        <strain evidence="5">GMGI-L3</strain>
    </source>
</reference>
<dbReference type="Pfam" id="PF00057">
    <property type="entry name" value="Ldl_recept_a"/>
    <property type="match status" value="1"/>
</dbReference>
<dbReference type="SUPFAM" id="SSF57424">
    <property type="entry name" value="LDL receptor-like module"/>
    <property type="match status" value="3"/>
</dbReference>
<feature type="region of interest" description="Disordered" evidence="3">
    <location>
        <begin position="40"/>
        <end position="80"/>
    </location>
</feature>
<dbReference type="InterPro" id="IPR002172">
    <property type="entry name" value="LDrepeatLR_classA_rpt"/>
</dbReference>
<feature type="disulfide bond" evidence="2">
    <location>
        <begin position="305"/>
        <end position="320"/>
    </location>
</feature>
<feature type="disulfide bond" evidence="2">
    <location>
        <begin position="203"/>
        <end position="215"/>
    </location>
</feature>
<protein>
    <submittedName>
        <fullName evidence="5">Low-density lipoprotein receptor-related protein 2-like 4</fullName>
    </submittedName>
</protein>
<dbReference type="Gene3D" id="4.10.400.10">
    <property type="entry name" value="Low-density Lipoprotein Receptor"/>
    <property type="match status" value="2"/>
</dbReference>
<feature type="compositionally biased region" description="Polar residues" evidence="3">
    <location>
        <begin position="58"/>
        <end position="67"/>
    </location>
</feature>
<feature type="chain" id="PRO_5035191917" evidence="4">
    <location>
        <begin position="19"/>
        <end position="320"/>
    </location>
</feature>
<evidence type="ECO:0000256" key="1">
    <source>
        <dbReference type="ARBA" id="ARBA00023157"/>
    </source>
</evidence>
<feature type="disulfide bond" evidence="2">
    <location>
        <begin position="219"/>
        <end position="234"/>
    </location>
</feature>
<keyword evidence="5" id="KW-0449">Lipoprotein</keyword>
<feature type="non-terminal residue" evidence="5">
    <location>
        <position position="1"/>
    </location>
</feature>
<comment type="caution">
    <text evidence="5">The sequence shown here is derived from an EMBL/GenBank/DDBJ whole genome shotgun (WGS) entry which is preliminary data.</text>
</comment>
<keyword evidence="6" id="KW-1185">Reference proteome</keyword>
<dbReference type="GO" id="GO:0005041">
    <property type="term" value="F:low-density lipoprotein particle receptor activity"/>
    <property type="evidence" value="ECO:0007669"/>
    <property type="project" value="TreeGrafter"/>
</dbReference>
<dbReference type="PANTHER" id="PTHR22722:SF5">
    <property type="entry name" value="LOW-DENSITY LIPOPROTEIN RECEPTOR-RELATED PROTEIN 1B"/>
    <property type="match status" value="1"/>
</dbReference>
<dbReference type="Proteomes" id="UP000747542">
    <property type="component" value="Unassembled WGS sequence"/>
</dbReference>
<gene>
    <name evidence="5" type="primary">Lrp2-L4</name>
    <name evidence="5" type="ORF">Hamer_G015893</name>
</gene>
<dbReference type="InterPro" id="IPR036055">
    <property type="entry name" value="LDL_receptor-like_sf"/>
</dbReference>
<accession>A0A8J5JGW9</accession>
<keyword evidence="5" id="KW-0675">Receptor</keyword>
<dbReference type="PANTHER" id="PTHR22722">
    <property type="entry name" value="LOW-DENSITY LIPOPROTEIN RECEPTOR-RELATED PROTEIN 2-RELATED"/>
    <property type="match status" value="1"/>
</dbReference>
<dbReference type="AlphaFoldDB" id="A0A8J5JGW9"/>
<dbReference type="PROSITE" id="PS50068">
    <property type="entry name" value="LDLRA_2"/>
    <property type="match status" value="3"/>
</dbReference>
<proteinExistence type="predicted"/>
<dbReference type="SMART" id="SM00192">
    <property type="entry name" value="LDLa"/>
    <property type="match status" value="3"/>
</dbReference>